<dbReference type="SUPFAM" id="SSF81296">
    <property type="entry name" value="E set domains"/>
    <property type="match status" value="1"/>
</dbReference>
<feature type="signal peptide" evidence="5">
    <location>
        <begin position="1"/>
        <end position="16"/>
    </location>
</feature>
<feature type="domain" description="MD-2-related lipid-recognition" evidence="6">
    <location>
        <begin position="19"/>
        <end position="147"/>
    </location>
</feature>
<dbReference type="InterPro" id="IPR014756">
    <property type="entry name" value="Ig_E-set"/>
</dbReference>
<dbReference type="EMBL" id="JH668602">
    <property type="protein sequence ID" value="KAG6458932.1"/>
    <property type="molecule type" value="Genomic_DNA"/>
</dbReference>
<reference evidence="7" key="1">
    <citation type="journal article" date="2016" name="Insect Biochem. Mol. Biol.">
        <title>Multifaceted biological insights from a draft genome sequence of the tobacco hornworm moth, Manduca sexta.</title>
        <authorList>
            <person name="Kanost M.R."/>
            <person name="Arrese E.L."/>
            <person name="Cao X."/>
            <person name="Chen Y.R."/>
            <person name="Chellapilla S."/>
            <person name="Goldsmith M.R."/>
            <person name="Grosse-Wilde E."/>
            <person name="Heckel D.G."/>
            <person name="Herndon N."/>
            <person name="Jiang H."/>
            <person name="Papanicolaou A."/>
            <person name="Qu J."/>
            <person name="Soulages J.L."/>
            <person name="Vogel H."/>
            <person name="Walters J."/>
            <person name="Waterhouse R.M."/>
            <person name="Ahn S.J."/>
            <person name="Almeida F.C."/>
            <person name="An C."/>
            <person name="Aqrawi P."/>
            <person name="Bretschneider A."/>
            <person name="Bryant W.B."/>
            <person name="Bucks S."/>
            <person name="Chao H."/>
            <person name="Chevignon G."/>
            <person name="Christen J.M."/>
            <person name="Clarke D.F."/>
            <person name="Dittmer N.T."/>
            <person name="Ferguson L.C.F."/>
            <person name="Garavelou S."/>
            <person name="Gordon K.H.J."/>
            <person name="Gunaratna R.T."/>
            <person name="Han Y."/>
            <person name="Hauser F."/>
            <person name="He Y."/>
            <person name="Heidel-Fischer H."/>
            <person name="Hirsh A."/>
            <person name="Hu Y."/>
            <person name="Jiang H."/>
            <person name="Kalra D."/>
            <person name="Klinner C."/>
            <person name="Konig C."/>
            <person name="Kovar C."/>
            <person name="Kroll A.R."/>
            <person name="Kuwar S.S."/>
            <person name="Lee S.L."/>
            <person name="Lehman R."/>
            <person name="Li K."/>
            <person name="Li Z."/>
            <person name="Liang H."/>
            <person name="Lovelace S."/>
            <person name="Lu Z."/>
            <person name="Mansfield J.H."/>
            <person name="McCulloch K.J."/>
            <person name="Mathew T."/>
            <person name="Morton B."/>
            <person name="Muzny D.M."/>
            <person name="Neunemann D."/>
            <person name="Ongeri F."/>
            <person name="Pauchet Y."/>
            <person name="Pu L.L."/>
            <person name="Pyrousis I."/>
            <person name="Rao X.J."/>
            <person name="Redding A."/>
            <person name="Roesel C."/>
            <person name="Sanchez-Gracia A."/>
            <person name="Schaack S."/>
            <person name="Shukla A."/>
            <person name="Tetreau G."/>
            <person name="Wang Y."/>
            <person name="Xiong G.H."/>
            <person name="Traut W."/>
            <person name="Walsh T.K."/>
            <person name="Worley K.C."/>
            <person name="Wu D."/>
            <person name="Wu W."/>
            <person name="Wu Y.Q."/>
            <person name="Zhang X."/>
            <person name="Zou Z."/>
            <person name="Zucker H."/>
            <person name="Briscoe A.D."/>
            <person name="Burmester T."/>
            <person name="Clem R.J."/>
            <person name="Feyereisen R."/>
            <person name="Grimmelikhuijzen C.J.P."/>
            <person name="Hamodrakas S.J."/>
            <person name="Hansson B.S."/>
            <person name="Huguet E."/>
            <person name="Jermiin L.S."/>
            <person name="Lan Q."/>
            <person name="Lehman H.K."/>
            <person name="Lorenzen M."/>
            <person name="Merzendorfer H."/>
            <person name="Michalopoulos I."/>
            <person name="Morton D.B."/>
            <person name="Muthukrishnan S."/>
            <person name="Oakeshott J.G."/>
            <person name="Palmer W."/>
            <person name="Park Y."/>
            <person name="Passarelli A.L."/>
            <person name="Rozas J."/>
            <person name="Schwartz L.M."/>
            <person name="Smith W."/>
            <person name="Southgate A."/>
            <person name="Vilcinskas A."/>
            <person name="Vogt R."/>
            <person name="Wang P."/>
            <person name="Werren J."/>
            <person name="Yu X.Q."/>
            <person name="Zhou J.J."/>
            <person name="Brown S.J."/>
            <person name="Scherer S.E."/>
            <person name="Richards S."/>
            <person name="Blissard G.W."/>
        </authorList>
    </citation>
    <scope>NUCLEOTIDE SEQUENCE</scope>
</reference>
<evidence type="ECO:0000259" key="6">
    <source>
        <dbReference type="Pfam" id="PF02221"/>
    </source>
</evidence>
<protein>
    <recommendedName>
        <fullName evidence="6">MD-2-related lipid-recognition domain-containing protein</fullName>
    </recommendedName>
</protein>
<comment type="similarity">
    <text evidence="2">Belongs to the NPC2 family.</text>
</comment>
<name>A0A922CUL4_MANSE</name>
<proteinExistence type="inferred from homology"/>
<dbReference type="Pfam" id="PF02221">
    <property type="entry name" value="E1_DerP2_DerF2"/>
    <property type="match status" value="1"/>
</dbReference>
<dbReference type="Gene3D" id="2.60.40.770">
    <property type="match status" value="1"/>
</dbReference>
<keyword evidence="3" id="KW-0964">Secreted</keyword>
<feature type="chain" id="PRO_5036997206" description="MD-2-related lipid-recognition domain-containing protein" evidence="5">
    <location>
        <begin position="17"/>
        <end position="170"/>
    </location>
</feature>
<evidence type="ECO:0000256" key="4">
    <source>
        <dbReference type="ARBA" id="ARBA00023180"/>
    </source>
</evidence>
<evidence type="ECO:0000256" key="2">
    <source>
        <dbReference type="ARBA" id="ARBA00006370"/>
    </source>
</evidence>
<keyword evidence="5" id="KW-0732">Signal</keyword>
<evidence type="ECO:0000256" key="3">
    <source>
        <dbReference type="ARBA" id="ARBA00022525"/>
    </source>
</evidence>
<reference evidence="7" key="2">
    <citation type="submission" date="2020-12" db="EMBL/GenBank/DDBJ databases">
        <authorList>
            <person name="Kanost M."/>
        </authorList>
    </citation>
    <scope>NUCLEOTIDE SEQUENCE</scope>
</reference>
<organism evidence="7 8">
    <name type="scientific">Manduca sexta</name>
    <name type="common">Tobacco hawkmoth</name>
    <name type="synonym">Tobacco hornworm</name>
    <dbReference type="NCBI Taxonomy" id="7130"/>
    <lineage>
        <taxon>Eukaryota</taxon>
        <taxon>Metazoa</taxon>
        <taxon>Ecdysozoa</taxon>
        <taxon>Arthropoda</taxon>
        <taxon>Hexapoda</taxon>
        <taxon>Insecta</taxon>
        <taxon>Pterygota</taxon>
        <taxon>Neoptera</taxon>
        <taxon>Endopterygota</taxon>
        <taxon>Lepidoptera</taxon>
        <taxon>Glossata</taxon>
        <taxon>Ditrysia</taxon>
        <taxon>Bombycoidea</taxon>
        <taxon>Sphingidae</taxon>
        <taxon>Sphinginae</taxon>
        <taxon>Sphingini</taxon>
        <taxon>Manduca</taxon>
    </lineage>
</organism>
<dbReference type="Proteomes" id="UP000791440">
    <property type="component" value="Unassembled WGS sequence"/>
</dbReference>
<dbReference type="InterPro" id="IPR003172">
    <property type="entry name" value="ML_dom"/>
</dbReference>
<dbReference type="OrthoDB" id="6489092at2759"/>
<accession>A0A922CUL4</accession>
<comment type="caution">
    <text evidence="7">The sequence shown here is derived from an EMBL/GenBank/DDBJ whole genome shotgun (WGS) entry which is preliminary data.</text>
</comment>
<evidence type="ECO:0000256" key="1">
    <source>
        <dbReference type="ARBA" id="ARBA00004613"/>
    </source>
</evidence>
<keyword evidence="4" id="KW-0325">Glycoprotein</keyword>
<dbReference type="AlphaFoldDB" id="A0A922CUL4"/>
<keyword evidence="8" id="KW-1185">Reference proteome</keyword>
<evidence type="ECO:0000313" key="7">
    <source>
        <dbReference type="EMBL" id="KAG6458932.1"/>
    </source>
</evidence>
<comment type="subcellular location">
    <subcellularLocation>
        <location evidence="1">Secreted</location>
    </subcellularLocation>
</comment>
<dbReference type="FunFam" id="2.60.40.770:FF:000001">
    <property type="entry name" value="NPC intracellular cholesterol transporter 2"/>
    <property type="match status" value="1"/>
</dbReference>
<evidence type="ECO:0000313" key="8">
    <source>
        <dbReference type="Proteomes" id="UP000791440"/>
    </source>
</evidence>
<gene>
    <name evidence="7" type="ORF">O3G_MSEX011133</name>
</gene>
<sequence length="170" mass="19409">MLRWYYVFIFFASVHSQTTNVQQCRRNSGELPINAYIEGCIDPPCALTQLEDCVIHIVFRAPRQIRSMRTLATAEVIPLPVPIDYPLEERAVTCNFLTNTFCPLQETEVVQYTLKMFIESIFYAGIRANIEFRIVDQDNQPVMCLRAGIVIVRGNNARAANTTVLDLTDM</sequence>
<dbReference type="GO" id="GO:0005576">
    <property type="term" value="C:extracellular region"/>
    <property type="evidence" value="ECO:0007669"/>
    <property type="project" value="UniProtKB-SubCell"/>
</dbReference>
<evidence type="ECO:0000256" key="5">
    <source>
        <dbReference type="SAM" id="SignalP"/>
    </source>
</evidence>